<reference evidence="1 2" key="1">
    <citation type="submission" date="2018-07" db="EMBL/GenBank/DDBJ databases">
        <title>Genome sequences of Haloplanus salinus JCM 18368T.</title>
        <authorList>
            <person name="Kim Y.B."/>
            <person name="Roh S.W."/>
        </authorList>
    </citation>
    <scope>NUCLEOTIDE SEQUENCE [LARGE SCALE GENOMIC DNA]</scope>
    <source>
        <strain evidence="1 2">JCM 18368</strain>
    </source>
</reference>
<accession>A0A368MZR5</accession>
<evidence type="ECO:0000313" key="1">
    <source>
        <dbReference type="EMBL" id="RCU43718.1"/>
    </source>
</evidence>
<dbReference type="AlphaFoldDB" id="A0A368MZR5"/>
<dbReference type="RefSeq" id="WP_114450749.1">
    <property type="nucleotide sequence ID" value="NZ_QPHM01000004.1"/>
</dbReference>
<dbReference type="EMBL" id="QPHM01000004">
    <property type="protein sequence ID" value="RCU43718.1"/>
    <property type="molecule type" value="Genomic_DNA"/>
</dbReference>
<dbReference type="Proteomes" id="UP000252189">
    <property type="component" value="Unassembled WGS sequence"/>
</dbReference>
<sequence length="98" mass="10736">MGAHTFFTRANGEDAKSAFSDAVEDAQYHYGQGGYTGTIAEKTSFTRIPDDEVGDTDPAEYASQLIDEQDSRIDSKWGPAGCIHVEEDTYLFFGWASA</sequence>
<name>A0A368MZR5_9EURY</name>
<comment type="caution">
    <text evidence="1">The sequence shown here is derived from an EMBL/GenBank/DDBJ whole genome shotgun (WGS) entry which is preliminary data.</text>
</comment>
<dbReference type="GeneID" id="84777735"/>
<dbReference type="OrthoDB" id="192973at2157"/>
<gene>
    <name evidence="1" type="ORF">DU504_17660</name>
</gene>
<evidence type="ECO:0000313" key="2">
    <source>
        <dbReference type="Proteomes" id="UP000252189"/>
    </source>
</evidence>
<organism evidence="1 2">
    <name type="scientific">Haloplanus salinus</name>
    <dbReference type="NCBI Taxonomy" id="1126245"/>
    <lineage>
        <taxon>Archaea</taxon>
        <taxon>Methanobacteriati</taxon>
        <taxon>Methanobacteriota</taxon>
        <taxon>Stenosarchaea group</taxon>
        <taxon>Halobacteria</taxon>
        <taxon>Halobacteriales</taxon>
        <taxon>Haloferacaceae</taxon>
        <taxon>Haloplanus</taxon>
    </lineage>
</organism>
<keyword evidence="2" id="KW-1185">Reference proteome</keyword>
<proteinExistence type="predicted"/>
<protein>
    <submittedName>
        <fullName evidence="1">Uncharacterized protein</fullName>
    </submittedName>
</protein>